<dbReference type="Proteomes" id="UP000235145">
    <property type="component" value="Unassembled WGS sequence"/>
</dbReference>
<organism evidence="1 2">
    <name type="scientific">Lactuca sativa</name>
    <name type="common">Garden lettuce</name>
    <dbReference type="NCBI Taxonomy" id="4236"/>
    <lineage>
        <taxon>Eukaryota</taxon>
        <taxon>Viridiplantae</taxon>
        <taxon>Streptophyta</taxon>
        <taxon>Embryophyta</taxon>
        <taxon>Tracheophyta</taxon>
        <taxon>Spermatophyta</taxon>
        <taxon>Magnoliopsida</taxon>
        <taxon>eudicotyledons</taxon>
        <taxon>Gunneridae</taxon>
        <taxon>Pentapetalae</taxon>
        <taxon>asterids</taxon>
        <taxon>campanulids</taxon>
        <taxon>Asterales</taxon>
        <taxon>Asteraceae</taxon>
        <taxon>Cichorioideae</taxon>
        <taxon>Cichorieae</taxon>
        <taxon>Lactucinae</taxon>
        <taxon>Lactuca</taxon>
    </lineage>
</organism>
<dbReference type="AlphaFoldDB" id="A0A9R1WMT7"/>
<sequence length="113" mass="12993">MTFWNCLSASEKEGFVHGLRFTKKKYDRGNDADNSIEDSIDSMKKISSVSQRNELLLNWKDLSNKKKEKVFHKLCTSKIKKKVEANFGKNRIPFKPSSSLFPSSVDMKKTSDL</sequence>
<reference evidence="1 2" key="1">
    <citation type="journal article" date="2017" name="Nat. Commun.">
        <title>Genome assembly with in vitro proximity ligation data and whole-genome triplication in lettuce.</title>
        <authorList>
            <person name="Reyes-Chin-Wo S."/>
            <person name="Wang Z."/>
            <person name="Yang X."/>
            <person name="Kozik A."/>
            <person name="Arikit S."/>
            <person name="Song C."/>
            <person name="Xia L."/>
            <person name="Froenicke L."/>
            <person name="Lavelle D.O."/>
            <person name="Truco M.J."/>
            <person name="Xia R."/>
            <person name="Zhu S."/>
            <person name="Xu C."/>
            <person name="Xu H."/>
            <person name="Xu X."/>
            <person name="Cox K."/>
            <person name="Korf I."/>
            <person name="Meyers B.C."/>
            <person name="Michelmore R.W."/>
        </authorList>
    </citation>
    <scope>NUCLEOTIDE SEQUENCE [LARGE SCALE GENOMIC DNA]</scope>
    <source>
        <strain evidence="2">cv. Salinas</strain>
        <tissue evidence="1">Seedlings</tissue>
    </source>
</reference>
<evidence type="ECO:0000313" key="1">
    <source>
        <dbReference type="EMBL" id="KAJ0228331.1"/>
    </source>
</evidence>
<name>A0A9R1WMT7_LACSA</name>
<proteinExistence type="predicted"/>
<gene>
    <name evidence="1" type="ORF">LSAT_V11C100000060</name>
</gene>
<evidence type="ECO:0000313" key="2">
    <source>
        <dbReference type="Proteomes" id="UP000235145"/>
    </source>
</evidence>
<dbReference type="EMBL" id="NBSK02000001">
    <property type="protein sequence ID" value="KAJ0228331.1"/>
    <property type="molecule type" value="Genomic_DNA"/>
</dbReference>
<keyword evidence="2" id="KW-1185">Reference proteome</keyword>
<accession>A0A9R1WMT7</accession>
<protein>
    <submittedName>
        <fullName evidence="1">Uncharacterized protein</fullName>
    </submittedName>
</protein>
<comment type="caution">
    <text evidence="1">The sequence shown here is derived from an EMBL/GenBank/DDBJ whole genome shotgun (WGS) entry which is preliminary data.</text>
</comment>